<evidence type="ECO:0000256" key="1">
    <source>
        <dbReference type="SAM" id="Phobius"/>
    </source>
</evidence>
<keyword evidence="1" id="KW-0812">Transmembrane</keyword>
<name>F4BZN3_METSG</name>
<dbReference type="KEGG" id="mcj:MCON_1124"/>
<reference evidence="2 3" key="1">
    <citation type="journal article" date="2011" name="J. Bacteriol.">
        <title>Complete genome sequence of Methanosaeta concilii, a specialist in aceticlastic methanogenesis.</title>
        <authorList>
            <person name="Barber R.D."/>
            <person name="Zhang L."/>
            <person name="Harnack M."/>
            <person name="Olson M.V."/>
            <person name="Kaul R."/>
            <person name="Ingram-Smith C."/>
            <person name="Smith K.S."/>
        </authorList>
    </citation>
    <scope>NUCLEOTIDE SEQUENCE [LARGE SCALE GENOMIC DNA]</scope>
    <source>
        <strain evidence="3">ATCC 5969 / DSM 3671 / JCM 10134 / NBRC 103675 / OCM 69 / GP-6</strain>
    </source>
</reference>
<keyword evidence="3" id="KW-1185">Reference proteome</keyword>
<organism evidence="2 3">
    <name type="scientific">Methanothrix soehngenii (strain ATCC 5969 / DSM 3671 / JCM 10134 / NBRC 103675 / OCM 69 / GP-6)</name>
    <name type="common">Methanosaeta concilii</name>
    <dbReference type="NCBI Taxonomy" id="990316"/>
    <lineage>
        <taxon>Archaea</taxon>
        <taxon>Methanobacteriati</taxon>
        <taxon>Methanobacteriota</taxon>
        <taxon>Stenosarchaea group</taxon>
        <taxon>Methanomicrobia</taxon>
        <taxon>Methanotrichales</taxon>
        <taxon>Methanotrichaceae</taxon>
        <taxon>Methanothrix</taxon>
    </lineage>
</organism>
<evidence type="ECO:0000313" key="2">
    <source>
        <dbReference type="EMBL" id="AEB67853.1"/>
    </source>
</evidence>
<dbReference type="AlphaFoldDB" id="F4BZN3"/>
<evidence type="ECO:0000313" key="3">
    <source>
        <dbReference type="Proteomes" id="UP000007807"/>
    </source>
</evidence>
<dbReference type="GeneID" id="10460775"/>
<protein>
    <submittedName>
        <fullName evidence="2">TM2 domain protein</fullName>
    </submittedName>
</protein>
<feature type="transmembrane region" description="Helical" evidence="1">
    <location>
        <begin position="56"/>
        <end position="74"/>
    </location>
</feature>
<dbReference type="EMBL" id="CP002565">
    <property type="protein sequence ID" value="AEB67853.1"/>
    <property type="molecule type" value="Genomic_DNA"/>
</dbReference>
<gene>
    <name evidence="2" type="ordered locus">MCON_1124</name>
</gene>
<proteinExistence type="predicted"/>
<dbReference type="Proteomes" id="UP000007807">
    <property type="component" value="Chromosome"/>
</dbReference>
<dbReference type="RefSeq" id="WP_013718902.1">
    <property type="nucleotide sequence ID" value="NC_015416.1"/>
</dbReference>
<keyword evidence="1" id="KW-1133">Transmembrane helix</keyword>
<dbReference type="HOGENOM" id="CLU_2285050_0_0_2"/>
<sequence>MDESDRIMIKDAVASMDLGQKILLYESMKKNVGLITLISIFIPGGGQIYLGEYLKGLLILLLAWLVLPWLYGIYDAHTTASGFNRELHDLIYPGQMLAEAESVKVPVQEE</sequence>
<dbReference type="InParanoid" id="F4BZN3"/>
<feature type="transmembrane region" description="Helical" evidence="1">
    <location>
        <begin position="31"/>
        <end position="50"/>
    </location>
</feature>
<accession>F4BZN3</accession>
<dbReference type="STRING" id="990316.MCON_1124"/>
<keyword evidence="1" id="KW-0472">Membrane</keyword>